<sequence>MVLNVSNPSQYGLDFFPTSIPPHLQKLPPPLLKAMAPVSPLPPTLSTPTTVASHNLHVHRCPNFIIPE</sequence>
<name>A0A5B7GGX5_PORTR</name>
<comment type="caution">
    <text evidence="1">The sequence shown here is derived from an EMBL/GenBank/DDBJ whole genome shotgun (WGS) entry which is preliminary data.</text>
</comment>
<organism evidence="1 2">
    <name type="scientific">Portunus trituberculatus</name>
    <name type="common">Swimming crab</name>
    <name type="synonym">Neptunus trituberculatus</name>
    <dbReference type="NCBI Taxonomy" id="210409"/>
    <lineage>
        <taxon>Eukaryota</taxon>
        <taxon>Metazoa</taxon>
        <taxon>Ecdysozoa</taxon>
        <taxon>Arthropoda</taxon>
        <taxon>Crustacea</taxon>
        <taxon>Multicrustacea</taxon>
        <taxon>Malacostraca</taxon>
        <taxon>Eumalacostraca</taxon>
        <taxon>Eucarida</taxon>
        <taxon>Decapoda</taxon>
        <taxon>Pleocyemata</taxon>
        <taxon>Brachyura</taxon>
        <taxon>Eubrachyura</taxon>
        <taxon>Portunoidea</taxon>
        <taxon>Portunidae</taxon>
        <taxon>Portuninae</taxon>
        <taxon>Portunus</taxon>
    </lineage>
</organism>
<accession>A0A5B7GGX5</accession>
<gene>
    <name evidence="1" type="ORF">E2C01_049748</name>
</gene>
<evidence type="ECO:0000313" key="1">
    <source>
        <dbReference type="EMBL" id="MPC55804.1"/>
    </source>
</evidence>
<proteinExistence type="predicted"/>
<protein>
    <submittedName>
        <fullName evidence="1">Uncharacterized protein</fullName>
    </submittedName>
</protein>
<keyword evidence="2" id="KW-1185">Reference proteome</keyword>
<evidence type="ECO:0000313" key="2">
    <source>
        <dbReference type="Proteomes" id="UP000324222"/>
    </source>
</evidence>
<dbReference type="EMBL" id="VSRR010013448">
    <property type="protein sequence ID" value="MPC55804.1"/>
    <property type="molecule type" value="Genomic_DNA"/>
</dbReference>
<dbReference type="AlphaFoldDB" id="A0A5B7GGX5"/>
<reference evidence="1 2" key="1">
    <citation type="submission" date="2019-05" db="EMBL/GenBank/DDBJ databases">
        <title>Another draft genome of Portunus trituberculatus and its Hox gene families provides insights of decapod evolution.</title>
        <authorList>
            <person name="Jeong J.-H."/>
            <person name="Song I."/>
            <person name="Kim S."/>
            <person name="Choi T."/>
            <person name="Kim D."/>
            <person name="Ryu S."/>
            <person name="Kim W."/>
        </authorList>
    </citation>
    <scope>NUCLEOTIDE SEQUENCE [LARGE SCALE GENOMIC DNA]</scope>
    <source>
        <tissue evidence="1">Muscle</tissue>
    </source>
</reference>
<dbReference type="Proteomes" id="UP000324222">
    <property type="component" value="Unassembled WGS sequence"/>
</dbReference>